<dbReference type="InterPro" id="IPR001719">
    <property type="entry name" value="AP_endonuc_2"/>
</dbReference>
<accession>A0ABU0B5Z8</accession>
<dbReference type="PANTHER" id="PTHR21445:SF0">
    <property type="entry name" value="APURINIC-APYRIMIDINIC ENDONUCLEASE"/>
    <property type="match status" value="1"/>
</dbReference>
<reference evidence="2 3" key="1">
    <citation type="submission" date="2023-07" db="EMBL/GenBank/DDBJ databases">
        <title>Genomic Encyclopedia of Type Strains, Phase IV (KMG-IV): sequencing the most valuable type-strain genomes for metagenomic binning, comparative biology and taxonomic classification.</title>
        <authorList>
            <person name="Goeker M."/>
        </authorList>
    </citation>
    <scope>NUCLEOTIDE SEQUENCE [LARGE SCALE GENOMIC DNA]</scope>
    <source>
        <strain evidence="2 3">DSM 12396</strain>
    </source>
</reference>
<keyword evidence="3" id="KW-1185">Reference proteome</keyword>
<dbReference type="InterPro" id="IPR036237">
    <property type="entry name" value="Xyl_isomerase-like_sf"/>
</dbReference>
<dbReference type="SUPFAM" id="SSF51658">
    <property type="entry name" value="Xylose isomerase-like"/>
    <property type="match status" value="1"/>
</dbReference>
<evidence type="ECO:0000313" key="2">
    <source>
        <dbReference type="EMBL" id="MDQ0287361.1"/>
    </source>
</evidence>
<protein>
    <submittedName>
        <fullName evidence="2">Deoxyribonuclease-4</fullName>
        <ecNumber evidence="2">3.1.21.2</ecNumber>
    </submittedName>
</protein>
<dbReference type="EMBL" id="JAUSUX010000024">
    <property type="protein sequence ID" value="MDQ0287361.1"/>
    <property type="molecule type" value="Genomic_DNA"/>
</dbReference>
<dbReference type="EC" id="3.1.21.2" evidence="2"/>
<comment type="caution">
    <text evidence="2">The sequence shown here is derived from an EMBL/GenBank/DDBJ whole genome shotgun (WGS) entry which is preliminary data.</text>
</comment>
<sequence length="312" mass="34002">MSKLLAVTFLQGEVLTLAGGRDIVMGIRFGPAGNPPSFQAQGYKSSLDMPAWLRVQGLNAYEYQCVRGVHIGETTARKLGEVARENGVFLSIHAPYYITLGTTDPVFREKTKMHLLKSMQAAQWMGASPVVFHPGTGGGNDRAGAMARARELLLEILAVAEDMGLGDIRVAPETAGKPAQIGNLEEVLELCTLDPRVVPAVDFAHLHAASQGALKTVEDFAAVLDLVESRLGKEAVQKLHIHFSPIEFTKAGEKRHRTTLDDGYGPHFSLLARLIVERNLTPTIICESYDRQVEDALVFKALYEQIKEKAGG</sequence>
<dbReference type="Proteomes" id="UP001225644">
    <property type="component" value="Unassembled WGS sequence"/>
</dbReference>
<proteinExistence type="predicted"/>
<dbReference type="SMART" id="SM00518">
    <property type="entry name" value="AP2Ec"/>
    <property type="match status" value="1"/>
</dbReference>
<dbReference type="Pfam" id="PF01261">
    <property type="entry name" value="AP_endonuc_2"/>
    <property type="match status" value="1"/>
</dbReference>
<dbReference type="Gene3D" id="3.20.20.150">
    <property type="entry name" value="Divalent-metal-dependent TIM barrel enzymes"/>
    <property type="match status" value="1"/>
</dbReference>
<organism evidence="2 3">
    <name type="scientific">Desulfofundulus luciae</name>
    <dbReference type="NCBI Taxonomy" id="74702"/>
    <lineage>
        <taxon>Bacteria</taxon>
        <taxon>Bacillati</taxon>
        <taxon>Bacillota</taxon>
        <taxon>Clostridia</taxon>
        <taxon>Eubacteriales</taxon>
        <taxon>Peptococcaceae</taxon>
        <taxon>Desulfofundulus</taxon>
    </lineage>
</organism>
<keyword evidence="2" id="KW-0378">Hydrolase</keyword>
<dbReference type="InterPro" id="IPR013022">
    <property type="entry name" value="Xyl_isomerase-like_TIM-brl"/>
</dbReference>
<dbReference type="PANTHER" id="PTHR21445">
    <property type="entry name" value="ENDONUCLEASE IV ENDODEOXYRIBONUCLEASE IV"/>
    <property type="match status" value="1"/>
</dbReference>
<evidence type="ECO:0000259" key="1">
    <source>
        <dbReference type="Pfam" id="PF01261"/>
    </source>
</evidence>
<name>A0ABU0B5Z8_9FIRM</name>
<gene>
    <name evidence="2" type="ORF">J2Z49_002482</name>
</gene>
<dbReference type="GO" id="GO:0008833">
    <property type="term" value="F:deoxyribonuclease IV (phage-T4-induced) activity"/>
    <property type="evidence" value="ECO:0007669"/>
    <property type="project" value="UniProtKB-EC"/>
</dbReference>
<evidence type="ECO:0000313" key="3">
    <source>
        <dbReference type="Proteomes" id="UP001225644"/>
    </source>
</evidence>
<feature type="domain" description="Xylose isomerase-like TIM barrel" evidence="1">
    <location>
        <begin position="57"/>
        <end position="295"/>
    </location>
</feature>